<evidence type="ECO:0000313" key="2">
    <source>
        <dbReference type="Proteomes" id="UP000324800"/>
    </source>
</evidence>
<accession>A0A5J4XBB0</accession>
<protein>
    <submittedName>
        <fullName evidence="1">Uncharacterized protein</fullName>
    </submittedName>
</protein>
<dbReference type="AlphaFoldDB" id="A0A5J4XBB0"/>
<evidence type="ECO:0000313" key="1">
    <source>
        <dbReference type="EMBL" id="KAA6404403.1"/>
    </source>
</evidence>
<name>A0A5J4XBB0_9EUKA</name>
<organism evidence="1 2">
    <name type="scientific">Streblomastix strix</name>
    <dbReference type="NCBI Taxonomy" id="222440"/>
    <lineage>
        <taxon>Eukaryota</taxon>
        <taxon>Metamonada</taxon>
        <taxon>Preaxostyla</taxon>
        <taxon>Oxymonadida</taxon>
        <taxon>Streblomastigidae</taxon>
        <taxon>Streblomastix</taxon>
    </lineage>
</organism>
<comment type="caution">
    <text evidence="1">The sequence shown here is derived from an EMBL/GenBank/DDBJ whole genome shotgun (WGS) entry which is preliminary data.</text>
</comment>
<dbReference type="Proteomes" id="UP000324800">
    <property type="component" value="Unassembled WGS sequence"/>
</dbReference>
<gene>
    <name evidence="1" type="ORF">EZS28_000062</name>
</gene>
<proteinExistence type="predicted"/>
<sequence length="72" mass="8361">MIKAETTTTKAALIDLIAQIPFSTVLRPVSYLIYQFYLGMDIQLQHCRTKENSDEYCFDIQIKKLLLDDDCL</sequence>
<dbReference type="EMBL" id="SNRW01000004">
    <property type="protein sequence ID" value="KAA6404403.1"/>
    <property type="molecule type" value="Genomic_DNA"/>
</dbReference>
<reference evidence="1 2" key="1">
    <citation type="submission" date="2019-03" db="EMBL/GenBank/DDBJ databases">
        <title>Single cell metagenomics reveals metabolic interactions within the superorganism composed of flagellate Streblomastix strix and complex community of Bacteroidetes bacteria on its surface.</title>
        <authorList>
            <person name="Treitli S.C."/>
            <person name="Kolisko M."/>
            <person name="Husnik F."/>
            <person name="Keeling P."/>
            <person name="Hampl V."/>
        </authorList>
    </citation>
    <scope>NUCLEOTIDE SEQUENCE [LARGE SCALE GENOMIC DNA]</scope>
    <source>
        <strain evidence="1">ST1C</strain>
    </source>
</reference>